<dbReference type="OrthoDB" id="5862074at2"/>
<gene>
    <name evidence="4" type="ORF">EPZ47_07600</name>
</gene>
<dbReference type="AlphaFoldDB" id="A0A4P7PDC5"/>
<dbReference type="Proteomes" id="UP000296468">
    <property type="component" value="Chromosome"/>
</dbReference>
<reference evidence="4 5" key="1">
    <citation type="journal article" date="2019" name="Front. Microbiol.">
        <title>In silico and Genetic Analyses of Cyclic Lipopeptide Synthetic Gene Clusters in Pseudomonas sp. 11K1.</title>
        <authorList>
            <person name="Zhao H."/>
            <person name="Liu Y.P."/>
            <person name="Zhang L.Q."/>
        </authorList>
    </citation>
    <scope>NUCLEOTIDE SEQUENCE [LARGE SCALE GENOMIC DNA]</scope>
    <source>
        <strain evidence="4 5">11K1</strain>
    </source>
</reference>
<evidence type="ECO:0000313" key="4">
    <source>
        <dbReference type="EMBL" id="QBZ88577.1"/>
    </source>
</evidence>
<feature type="compositionally biased region" description="Low complexity" evidence="2">
    <location>
        <begin position="29"/>
        <end position="40"/>
    </location>
</feature>
<sequence>MTCHGRSVAANVNTESNMAGSDKTEHPVSNESPSNVSASSGDTVIRFHYDAQDALIGRSTVDGKEQRFYRNDELASEVQGGVSRTFVRAEGMVLAEHQAGSDPKSLLLVGDDKNSVLCEISQATVKGVAYSPYGHRIDDASVGNHLGYNGERRERQTGWYLLGKGYRVFNPRLMRFHSPDNLSPFGERGLNAYMYCVGDPINNVDPTGHIPSGGVVKLFTHTTESAKYLPGFEKIPDSFLRANPDKAVLGIESPASMNIIRPQDVKVLKKRMGFYGDVVGFRKADYLTYGFRTNDPGLLLDQLAAKSEYLRSVKVFEAAQSEYQFARTHTYRFGMTRHSRRDFEIIAGADKKMIALADRVEQEKYFKKLKLGAAEMENIREVAEWPPNG</sequence>
<accession>A0A4P7PDC5</accession>
<dbReference type="InterPro" id="IPR056823">
    <property type="entry name" value="TEN-like_YD-shell"/>
</dbReference>
<dbReference type="EMBL" id="CP035088">
    <property type="protein sequence ID" value="QBZ88577.1"/>
    <property type="molecule type" value="Genomic_DNA"/>
</dbReference>
<evidence type="ECO:0000313" key="5">
    <source>
        <dbReference type="Proteomes" id="UP000296468"/>
    </source>
</evidence>
<feature type="region of interest" description="Disordered" evidence="2">
    <location>
        <begin position="1"/>
        <end position="40"/>
    </location>
</feature>
<evidence type="ECO:0000256" key="2">
    <source>
        <dbReference type="SAM" id="MobiDB-lite"/>
    </source>
</evidence>
<keyword evidence="1" id="KW-0677">Repeat</keyword>
<organism evidence="4 5">
    <name type="scientific">Pseudomonas viciae</name>
    <dbReference type="NCBI Taxonomy" id="2505979"/>
    <lineage>
        <taxon>Bacteria</taxon>
        <taxon>Pseudomonadati</taxon>
        <taxon>Pseudomonadota</taxon>
        <taxon>Gammaproteobacteria</taxon>
        <taxon>Pseudomonadales</taxon>
        <taxon>Pseudomonadaceae</taxon>
        <taxon>Pseudomonas</taxon>
    </lineage>
</organism>
<dbReference type="Pfam" id="PF25023">
    <property type="entry name" value="TEN_YD-shell"/>
    <property type="match status" value="1"/>
</dbReference>
<evidence type="ECO:0000256" key="1">
    <source>
        <dbReference type="ARBA" id="ARBA00022737"/>
    </source>
</evidence>
<dbReference type="NCBIfam" id="TIGR03696">
    <property type="entry name" value="Rhs_assc_core"/>
    <property type="match status" value="1"/>
</dbReference>
<dbReference type="KEGG" id="pvk:EPZ47_07600"/>
<dbReference type="Gene3D" id="2.180.10.10">
    <property type="entry name" value="RHS repeat-associated core"/>
    <property type="match status" value="1"/>
</dbReference>
<dbReference type="SUPFAM" id="SSF56399">
    <property type="entry name" value="ADP-ribosylation"/>
    <property type="match status" value="1"/>
</dbReference>
<name>A0A4P7PDC5_9PSED</name>
<evidence type="ECO:0000259" key="3">
    <source>
        <dbReference type="Pfam" id="PF25023"/>
    </source>
</evidence>
<feature type="domain" description="Teneurin-like YD-shell" evidence="3">
    <location>
        <begin position="40"/>
        <end position="180"/>
    </location>
</feature>
<proteinExistence type="predicted"/>
<feature type="compositionally biased region" description="Polar residues" evidence="2">
    <location>
        <begin position="10"/>
        <end position="19"/>
    </location>
</feature>
<protein>
    <submittedName>
        <fullName evidence="4">RHS repeat-associated core domain-containing protein</fullName>
    </submittedName>
</protein>
<dbReference type="InterPro" id="IPR022385">
    <property type="entry name" value="Rhs_assc_core"/>
</dbReference>